<dbReference type="AlphaFoldDB" id="A0A9N8YNB6"/>
<keyword evidence="9" id="KW-0472">Membrane</keyword>
<dbReference type="InterPro" id="IPR019357">
    <property type="entry name" value="SCOC"/>
</dbReference>
<dbReference type="Gene3D" id="1.20.5.170">
    <property type="match status" value="1"/>
</dbReference>
<dbReference type="GO" id="GO:0000139">
    <property type="term" value="C:Golgi membrane"/>
    <property type="evidence" value="ECO:0007669"/>
    <property type="project" value="UniProtKB-SubCell"/>
</dbReference>
<proteinExistence type="inferred from homology"/>
<dbReference type="GO" id="GO:0005802">
    <property type="term" value="C:trans-Golgi network"/>
    <property type="evidence" value="ECO:0007669"/>
    <property type="project" value="TreeGrafter"/>
</dbReference>
<evidence type="ECO:0000313" key="13">
    <source>
        <dbReference type="Proteomes" id="UP000789831"/>
    </source>
</evidence>
<accession>A0A9N8YNB6</accession>
<sequence>MSGLQNEITESQKQQDENVSEEEKEKLINKVVELQEGLKALGERVESVKQDYDQKQAGNQILQTYINNLMSSNVLSSAGAGAGAGAVSGGIGKKDG</sequence>
<evidence type="ECO:0000256" key="2">
    <source>
        <dbReference type="ARBA" id="ARBA00004255"/>
    </source>
</evidence>
<comment type="subcellular location">
    <subcellularLocation>
        <location evidence="3">Cytoplasm</location>
        <location evidence="3">Cytosol</location>
    </subcellularLocation>
    <subcellularLocation>
        <location evidence="2">Golgi apparatus membrane</location>
        <topology evidence="2">Peripheral membrane protein</topology>
        <orientation evidence="2">Cytoplasmic side</orientation>
    </subcellularLocation>
    <subcellularLocation>
        <location evidence="4">Golgi apparatus</location>
        <location evidence="4">trans-Golgi network</location>
    </subcellularLocation>
</comment>
<dbReference type="OrthoDB" id="2163284at2759"/>
<keyword evidence="6" id="KW-0963">Cytoplasm</keyword>
<feature type="compositionally biased region" description="Basic and acidic residues" evidence="11">
    <location>
        <begin position="13"/>
        <end position="24"/>
    </location>
</feature>
<evidence type="ECO:0000256" key="3">
    <source>
        <dbReference type="ARBA" id="ARBA00004514"/>
    </source>
</evidence>
<evidence type="ECO:0000256" key="7">
    <source>
        <dbReference type="ARBA" id="ARBA00023034"/>
    </source>
</evidence>
<keyword evidence="7" id="KW-0333">Golgi apparatus</keyword>
<keyword evidence="8 10" id="KW-0175">Coiled coil</keyword>
<feature type="compositionally biased region" description="Polar residues" evidence="11">
    <location>
        <begin position="1"/>
        <end position="12"/>
    </location>
</feature>
<dbReference type="Proteomes" id="UP000789831">
    <property type="component" value="Unassembled WGS sequence"/>
</dbReference>
<evidence type="ECO:0000256" key="8">
    <source>
        <dbReference type="ARBA" id="ARBA00023054"/>
    </source>
</evidence>
<comment type="function">
    <text evidence="1">Positive regulator of amino acid starvation-induced autophagy.</text>
</comment>
<evidence type="ECO:0000256" key="4">
    <source>
        <dbReference type="ARBA" id="ARBA00004601"/>
    </source>
</evidence>
<dbReference type="Pfam" id="PF10224">
    <property type="entry name" value="DUF2205"/>
    <property type="match status" value="1"/>
</dbReference>
<feature type="region of interest" description="Disordered" evidence="11">
    <location>
        <begin position="1"/>
        <end position="24"/>
    </location>
</feature>
<comment type="similarity">
    <text evidence="5">Belongs to the SCOC family.</text>
</comment>
<feature type="coiled-coil region" evidence="10">
    <location>
        <begin position="24"/>
        <end position="51"/>
    </location>
</feature>
<dbReference type="EMBL" id="CAJVPL010000092">
    <property type="protein sequence ID" value="CAG8445327.1"/>
    <property type="molecule type" value="Genomic_DNA"/>
</dbReference>
<keyword evidence="13" id="KW-1185">Reference proteome</keyword>
<evidence type="ECO:0000256" key="10">
    <source>
        <dbReference type="SAM" id="Coils"/>
    </source>
</evidence>
<evidence type="ECO:0000256" key="9">
    <source>
        <dbReference type="ARBA" id="ARBA00023136"/>
    </source>
</evidence>
<evidence type="ECO:0000313" key="12">
    <source>
        <dbReference type="EMBL" id="CAG8445327.1"/>
    </source>
</evidence>
<evidence type="ECO:0000256" key="5">
    <source>
        <dbReference type="ARBA" id="ARBA00010880"/>
    </source>
</evidence>
<protein>
    <submittedName>
        <fullName evidence="12">5546_t:CDS:1</fullName>
    </submittedName>
</protein>
<dbReference type="PANTHER" id="PTHR21614">
    <property type="entry name" value="SHORT COILED COIL PROTEIN"/>
    <property type="match status" value="1"/>
</dbReference>
<organism evidence="12 13">
    <name type="scientific">Ambispora gerdemannii</name>
    <dbReference type="NCBI Taxonomy" id="144530"/>
    <lineage>
        <taxon>Eukaryota</taxon>
        <taxon>Fungi</taxon>
        <taxon>Fungi incertae sedis</taxon>
        <taxon>Mucoromycota</taxon>
        <taxon>Glomeromycotina</taxon>
        <taxon>Glomeromycetes</taxon>
        <taxon>Archaeosporales</taxon>
        <taxon>Ambisporaceae</taxon>
        <taxon>Ambispora</taxon>
    </lineage>
</organism>
<evidence type="ECO:0000256" key="11">
    <source>
        <dbReference type="SAM" id="MobiDB-lite"/>
    </source>
</evidence>
<name>A0A9N8YNB6_9GLOM</name>
<reference evidence="12" key="1">
    <citation type="submission" date="2021-06" db="EMBL/GenBank/DDBJ databases">
        <authorList>
            <person name="Kallberg Y."/>
            <person name="Tangrot J."/>
            <person name="Rosling A."/>
        </authorList>
    </citation>
    <scope>NUCLEOTIDE SEQUENCE</scope>
    <source>
        <strain evidence="12">MT106</strain>
    </source>
</reference>
<gene>
    <name evidence="12" type="ORF">AGERDE_LOCUS1369</name>
</gene>
<evidence type="ECO:0000256" key="1">
    <source>
        <dbReference type="ARBA" id="ARBA00002743"/>
    </source>
</evidence>
<evidence type="ECO:0000256" key="6">
    <source>
        <dbReference type="ARBA" id="ARBA00022490"/>
    </source>
</evidence>
<dbReference type="PANTHER" id="PTHR21614:SF0">
    <property type="entry name" value="GEO08385P1"/>
    <property type="match status" value="1"/>
</dbReference>
<dbReference type="GO" id="GO:0005829">
    <property type="term" value="C:cytosol"/>
    <property type="evidence" value="ECO:0007669"/>
    <property type="project" value="UniProtKB-SubCell"/>
</dbReference>
<comment type="caution">
    <text evidence="12">The sequence shown here is derived from an EMBL/GenBank/DDBJ whole genome shotgun (WGS) entry which is preliminary data.</text>
</comment>